<evidence type="ECO:0000259" key="5">
    <source>
        <dbReference type="Pfam" id="PF02776"/>
    </source>
</evidence>
<dbReference type="GO" id="GO:0033980">
    <property type="term" value="F:phosphonopyruvate decarboxylase activity"/>
    <property type="evidence" value="ECO:0007669"/>
    <property type="project" value="InterPro"/>
</dbReference>
<comment type="caution">
    <text evidence="6">The sequence shown here is derived from an EMBL/GenBank/DDBJ whole genome shotgun (WGS) entry which is preliminary data.</text>
</comment>
<dbReference type="EMBL" id="BMMK01000003">
    <property type="protein sequence ID" value="GGM41582.1"/>
    <property type="molecule type" value="Genomic_DNA"/>
</dbReference>
<dbReference type="Proteomes" id="UP000637578">
    <property type="component" value="Unassembled WGS sequence"/>
</dbReference>
<evidence type="ECO:0000256" key="1">
    <source>
        <dbReference type="ARBA" id="ARBA00022793"/>
    </source>
</evidence>
<keyword evidence="7" id="KW-1185">Reference proteome</keyword>
<dbReference type="InterPro" id="IPR017684">
    <property type="entry name" value="Phosphono-pyrv_decarboxylase"/>
</dbReference>
<keyword evidence="1" id="KW-0210">Decarboxylase</keyword>
<evidence type="ECO:0000313" key="6">
    <source>
        <dbReference type="EMBL" id="GGM41582.1"/>
    </source>
</evidence>
<keyword evidence="2" id="KW-0786">Thiamine pyrophosphate</keyword>
<proteinExistence type="predicted"/>
<dbReference type="GO" id="GO:0030976">
    <property type="term" value="F:thiamine pyrophosphate binding"/>
    <property type="evidence" value="ECO:0007669"/>
    <property type="project" value="InterPro"/>
</dbReference>
<evidence type="ECO:0000256" key="3">
    <source>
        <dbReference type="ARBA" id="ARBA00023239"/>
    </source>
</evidence>
<dbReference type="InterPro" id="IPR011766">
    <property type="entry name" value="TPP_enzyme_TPP-bd"/>
</dbReference>
<dbReference type="GO" id="GO:0000287">
    <property type="term" value="F:magnesium ion binding"/>
    <property type="evidence" value="ECO:0007669"/>
    <property type="project" value="UniProtKB-ARBA"/>
</dbReference>
<organism evidence="6 7">
    <name type="scientific">Longimycelium tulufanense</name>
    <dbReference type="NCBI Taxonomy" id="907463"/>
    <lineage>
        <taxon>Bacteria</taxon>
        <taxon>Bacillati</taxon>
        <taxon>Actinomycetota</taxon>
        <taxon>Actinomycetes</taxon>
        <taxon>Pseudonocardiales</taxon>
        <taxon>Pseudonocardiaceae</taxon>
        <taxon>Longimycelium</taxon>
    </lineage>
</organism>
<keyword evidence="3" id="KW-0456">Lyase</keyword>
<evidence type="ECO:0000259" key="4">
    <source>
        <dbReference type="Pfam" id="PF02775"/>
    </source>
</evidence>
<dbReference type="AlphaFoldDB" id="A0A8J3CBF4"/>
<dbReference type="Gene3D" id="3.40.50.970">
    <property type="match status" value="2"/>
</dbReference>
<dbReference type="NCBIfam" id="TIGR03297">
    <property type="entry name" value="Ppyr-DeCO2ase"/>
    <property type="match status" value="1"/>
</dbReference>
<dbReference type="PANTHER" id="PTHR42818:SF1">
    <property type="entry name" value="SULFOPYRUVATE DECARBOXYLASE"/>
    <property type="match status" value="1"/>
</dbReference>
<gene>
    <name evidence="6" type="ORF">GCM10012275_10680</name>
</gene>
<dbReference type="CDD" id="cd07035">
    <property type="entry name" value="TPP_PYR_POX_like"/>
    <property type="match status" value="1"/>
</dbReference>
<evidence type="ECO:0000313" key="7">
    <source>
        <dbReference type="Proteomes" id="UP000637578"/>
    </source>
</evidence>
<feature type="domain" description="Thiamine pyrophosphate enzyme N-terminal TPP-binding" evidence="5">
    <location>
        <begin position="7"/>
        <end position="103"/>
    </location>
</feature>
<feature type="domain" description="Thiamine pyrophosphate enzyme TPP-binding" evidence="4">
    <location>
        <begin position="220"/>
        <end position="336"/>
    </location>
</feature>
<sequence>MITPEDFTASLAAHGVDFVTGVPCSYFTGPIAQLTEQNRYVPAANEGAALAIAAGAAASGRRGAVLAQNSGFGNLINPLTSLLIPYDIPVLVFMTLRGWPDPGQDEPQHAVMGTSTHPMLDAMGVRHWTLRETSTVLDEVLTPAMAELAQGRPAFVLVQKGAIGSAKPCLPPDLAAEERLQRRDVMRLVLEGLPDARTVATTGYTARELFALGDADRNFYMQGSMGHAMAFGLGIALARPEQKHVVVFDGDGGALMHLGSMSTIGASAPANLVHVILDNGVYESTGAQPTRSTRVDFASLGRATGYRTHELCRTESELKAAVVRIAQEPGPHLLAVRTAPSVDAAPPRATSAVSAGDIHRRFTAVLGASAPWRAEGII</sequence>
<dbReference type="Pfam" id="PF02775">
    <property type="entry name" value="TPP_enzyme_C"/>
    <property type="match status" value="1"/>
</dbReference>
<dbReference type="Pfam" id="PF02776">
    <property type="entry name" value="TPP_enzyme_N"/>
    <property type="match status" value="1"/>
</dbReference>
<accession>A0A8J3CBF4</accession>
<dbReference type="RefSeq" id="WP_189054494.1">
    <property type="nucleotide sequence ID" value="NZ_BMMK01000003.1"/>
</dbReference>
<dbReference type="GO" id="GO:0032923">
    <property type="term" value="P:organic phosphonate biosynthetic process"/>
    <property type="evidence" value="ECO:0007669"/>
    <property type="project" value="InterPro"/>
</dbReference>
<dbReference type="SUPFAM" id="SSF52518">
    <property type="entry name" value="Thiamin diphosphate-binding fold (THDP-binding)"/>
    <property type="match status" value="2"/>
</dbReference>
<evidence type="ECO:0000256" key="2">
    <source>
        <dbReference type="ARBA" id="ARBA00023052"/>
    </source>
</evidence>
<name>A0A8J3CBF4_9PSEU</name>
<dbReference type="InterPro" id="IPR012001">
    <property type="entry name" value="Thiamin_PyroP_enz_TPP-bd_dom"/>
</dbReference>
<reference evidence="6" key="2">
    <citation type="submission" date="2020-09" db="EMBL/GenBank/DDBJ databases">
        <authorList>
            <person name="Sun Q."/>
            <person name="Zhou Y."/>
        </authorList>
    </citation>
    <scope>NUCLEOTIDE SEQUENCE</scope>
    <source>
        <strain evidence="6">CGMCC 4.5737</strain>
    </source>
</reference>
<dbReference type="InterPro" id="IPR029061">
    <property type="entry name" value="THDP-binding"/>
</dbReference>
<reference evidence="6" key="1">
    <citation type="journal article" date="2014" name="Int. J. Syst. Evol. Microbiol.">
        <title>Complete genome sequence of Corynebacterium casei LMG S-19264T (=DSM 44701T), isolated from a smear-ripened cheese.</title>
        <authorList>
            <consortium name="US DOE Joint Genome Institute (JGI-PGF)"/>
            <person name="Walter F."/>
            <person name="Albersmeier A."/>
            <person name="Kalinowski J."/>
            <person name="Ruckert C."/>
        </authorList>
    </citation>
    <scope>NUCLEOTIDE SEQUENCE</scope>
    <source>
        <strain evidence="6">CGMCC 4.5737</strain>
    </source>
</reference>
<dbReference type="InterPro" id="IPR051818">
    <property type="entry name" value="TPP_dependent_decarboxylase"/>
</dbReference>
<protein>
    <submittedName>
        <fullName evidence="6">Thiamine pyrophosphate enzyme</fullName>
    </submittedName>
</protein>
<dbReference type="PANTHER" id="PTHR42818">
    <property type="entry name" value="SULFOPYRUVATE DECARBOXYLASE SUBUNIT ALPHA"/>
    <property type="match status" value="1"/>
</dbReference>